<proteinExistence type="predicted"/>
<dbReference type="AlphaFoldDB" id="A0A382R3Z3"/>
<accession>A0A382R3Z3</accession>
<protein>
    <submittedName>
        <fullName evidence="2">Uncharacterized protein</fullName>
    </submittedName>
</protein>
<keyword evidence="1" id="KW-0812">Transmembrane</keyword>
<name>A0A382R3Z3_9ZZZZ</name>
<evidence type="ECO:0000313" key="2">
    <source>
        <dbReference type="EMBL" id="SVC91788.1"/>
    </source>
</evidence>
<evidence type="ECO:0000256" key="1">
    <source>
        <dbReference type="SAM" id="Phobius"/>
    </source>
</evidence>
<gene>
    <name evidence="2" type="ORF">METZ01_LOCUS344642</name>
</gene>
<reference evidence="2" key="1">
    <citation type="submission" date="2018-05" db="EMBL/GenBank/DDBJ databases">
        <authorList>
            <person name="Lanie J.A."/>
            <person name="Ng W.-L."/>
            <person name="Kazmierczak K.M."/>
            <person name="Andrzejewski T.M."/>
            <person name="Davidsen T.M."/>
            <person name="Wayne K.J."/>
            <person name="Tettelin H."/>
            <person name="Glass J.I."/>
            <person name="Rusch D."/>
            <person name="Podicherti R."/>
            <person name="Tsui H.-C.T."/>
            <person name="Winkler M.E."/>
        </authorList>
    </citation>
    <scope>NUCLEOTIDE SEQUENCE</scope>
</reference>
<keyword evidence="1" id="KW-1133">Transmembrane helix</keyword>
<sequence length="81" mass="9270">MDNVTTQPTDNSSFNLLTPLITPVLFVMFNHLGVTRQVLSAIREKLLQGCVSNINAHIYESEHHHFLMFLLKVNCVFLPLF</sequence>
<organism evidence="2">
    <name type="scientific">marine metagenome</name>
    <dbReference type="NCBI Taxonomy" id="408172"/>
    <lineage>
        <taxon>unclassified sequences</taxon>
        <taxon>metagenomes</taxon>
        <taxon>ecological metagenomes</taxon>
    </lineage>
</organism>
<feature type="transmembrane region" description="Helical" evidence="1">
    <location>
        <begin position="20"/>
        <end position="39"/>
    </location>
</feature>
<keyword evidence="1" id="KW-0472">Membrane</keyword>
<dbReference type="EMBL" id="UINC01118572">
    <property type="protein sequence ID" value="SVC91788.1"/>
    <property type="molecule type" value="Genomic_DNA"/>
</dbReference>